<dbReference type="InterPro" id="IPR011006">
    <property type="entry name" value="CheY-like_superfamily"/>
</dbReference>
<evidence type="ECO:0000313" key="3">
    <source>
        <dbReference type="EMBL" id="RXR28573.1"/>
    </source>
</evidence>
<dbReference type="Proteomes" id="UP000290958">
    <property type="component" value="Unassembled WGS sequence"/>
</dbReference>
<dbReference type="SUPFAM" id="SSF52172">
    <property type="entry name" value="CheY-like"/>
    <property type="match status" value="1"/>
</dbReference>
<sequence>MALSDISSVARSVLIVEDEAMIAMMLEEYVSALGHQVRGVASSLAEAAALIDAIGGEGAVDLAILDCHLGREEVWPVADRLLAAGITVILSSGGSISTLPERFSACPMLQKPYTMAALTEILTHAPASV</sequence>
<dbReference type="SMART" id="SM00448">
    <property type="entry name" value="REC"/>
    <property type="match status" value="1"/>
</dbReference>
<feature type="domain" description="Response regulatory" evidence="2">
    <location>
        <begin position="12"/>
        <end position="126"/>
    </location>
</feature>
<reference evidence="4" key="1">
    <citation type="submission" date="2019-01" db="EMBL/GenBank/DDBJ databases">
        <title>Cytophagaceae bacterium strain CAR-16.</title>
        <authorList>
            <person name="Chen W.-M."/>
        </authorList>
    </citation>
    <scope>NUCLEOTIDE SEQUENCE [LARGE SCALE GENOMIC DNA]</scope>
    <source>
        <strain evidence="4">CHR27</strain>
    </source>
</reference>
<feature type="modified residue" description="4-aspartylphosphate" evidence="1">
    <location>
        <position position="66"/>
    </location>
</feature>
<accession>A0A4Q1KFV4</accession>
<keyword evidence="1" id="KW-0597">Phosphoprotein</keyword>
<organism evidence="3 4">
    <name type="scientific">Sphingobium fluviale</name>
    <dbReference type="NCBI Taxonomy" id="2506423"/>
    <lineage>
        <taxon>Bacteria</taxon>
        <taxon>Pseudomonadati</taxon>
        <taxon>Pseudomonadota</taxon>
        <taxon>Alphaproteobacteria</taxon>
        <taxon>Sphingomonadales</taxon>
        <taxon>Sphingomonadaceae</taxon>
        <taxon>Sphingobium</taxon>
    </lineage>
</organism>
<keyword evidence="4" id="KW-1185">Reference proteome</keyword>
<dbReference type="OrthoDB" id="582170at2"/>
<dbReference type="PROSITE" id="PS50110">
    <property type="entry name" value="RESPONSE_REGULATORY"/>
    <property type="match status" value="1"/>
</dbReference>
<dbReference type="AlphaFoldDB" id="A0A4Q1KFV4"/>
<dbReference type="RefSeq" id="WP_129404319.1">
    <property type="nucleotide sequence ID" value="NZ_SBKP01000008.1"/>
</dbReference>
<evidence type="ECO:0000256" key="1">
    <source>
        <dbReference type="PROSITE-ProRule" id="PRU00169"/>
    </source>
</evidence>
<comment type="caution">
    <text evidence="3">The sequence shown here is derived from an EMBL/GenBank/DDBJ whole genome shotgun (WGS) entry which is preliminary data.</text>
</comment>
<dbReference type="Gene3D" id="3.40.50.2300">
    <property type="match status" value="1"/>
</dbReference>
<dbReference type="EMBL" id="SBKP01000008">
    <property type="protein sequence ID" value="RXR28573.1"/>
    <property type="molecule type" value="Genomic_DNA"/>
</dbReference>
<protein>
    <submittedName>
        <fullName evidence="3">Response regulator</fullName>
    </submittedName>
</protein>
<proteinExistence type="predicted"/>
<dbReference type="InterPro" id="IPR001789">
    <property type="entry name" value="Sig_transdc_resp-reg_receiver"/>
</dbReference>
<evidence type="ECO:0000313" key="4">
    <source>
        <dbReference type="Proteomes" id="UP000290958"/>
    </source>
</evidence>
<gene>
    <name evidence="3" type="ORF">EQG66_09295</name>
</gene>
<dbReference type="GO" id="GO:0000160">
    <property type="term" value="P:phosphorelay signal transduction system"/>
    <property type="evidence" value="ECO:0007669"/>
    <property type="project" value="InterPro"/>
</dbReference>
<evidence type="ECO:0000259" key="2">
    <source>
        <dbReference type="PROSITE" id="PS50110"/>
    </source>
</evidence>
<name>A0A4Q1KFV4_9SPHN</name>